<sequence>MPINTERKEGTMTALTRMAVMLRIYTDDLRERREQGDQMVGWVLVIIAVIVIAGTVVGFMTGWIQDRIAEIVDPF</sequence>
<dbReference type="PATRIC" id="fig|36807.3.peg.2490"/>
<reference evidence="2 3" key="1">
    <citation type="submission" date="2016-01" db="EMBL/GenBank/DDBJ databases">
        <title>Draft genome sequences of Microbacterium laevaniformans LCDC 91-0039 and the type strain of Microbacterium hominis LCDC 84-209.</title>
        <authorList>
            <person name="Bernier A.-M."/>
            <person name="Bernard K."/>
        </authorList>
    </citation>
    <scope>NUCLEOTIDE SEQUENCE [LARGE SCALE GENOMIC DNA]</scope>
    <source>
        <strain evidence="2 3">LCDC 91-0039</strain>
    </source>
</reference>
<feature type="transmembrane region" description="Helical" evidence="1">
    <location>
        <begin position="39"/>
        <end position="64"/>
    </location>
</feature>
<keyword evidence="1" id="KW-0812">Transmembrane</keyword>
<evidence type="ECO:0000256" key="1">
    <source>
        <dbReference type="SAM" id="Phobius"/>
    </source>
</evidence>
<evidence type="ECO:0000313" key="2">
    <source>
        <dbReference type="EMBL" id="KXZ58744.1"/>
    </source>
</evidence>
<dbReference type="Proteomes" id="UP000075357">
    <property type="component" value="Unassembled WGS sequence"/>
</dbReference>
<comment type="caution">
    <text evidence="2">The sequence shown here is derived from an EMBL/GenBank/DDBJ whole genome shotgun (WGS) entry which is preliminary data.</text>
</comment>
<keyword evidence="1" id="KW-0472">Membrane</keyword>
<accession>A0A150H9T7</accession>
<gene>
    <name evidence="2" type="ORF">Mlaev_02447</name>
</gene>
<proteinExistence type="predicted"/>
<dbReference type="EMBL" id="LRAD01000053">
    <property type="protein sequence ID" value="KXZ58744.1"/>
    <property type="molecule type" value="Genomic_DNA"/>
</dbReference>
<organism evidence="2 3">
    <name type="scientific">Microbacterium laevaniformans</name>
    <dbReference type="NCBI Taxonomy" id="36807"/>
    <lineage>
        <taxon>Bacteria</taxon>
        <taxon>Bacillati</taxon>
        <taxon>Actinomycetota</taxon>
        <taxon>Actinomycetes</taxon>
        <taxon>Micrococcales</taxon>
        <taxon>Microbacteriaceae</taxon>
        <taxon>Microbacterium</taxon>
    </lineage>
</organism>
<evidence type="ECO:0000313" key="3">
    <source>
        <dbReference type="Proteomes" id="UP000075357"/>
    </source>
</evidence>
<dbReference type="AlphaFoldDB" id="A0A150H9T7"/>
<keyword evidence="1" id="KW-1133">Transmembrane helix</keyword>
<name>A0A150H9T7_9MICO</name>
<dbReference type="STRING" id="36807.Mlaev_02447"/>
<keyword evidence="3" id="KW-1185">Reference proteome</keyword>
<protein>
    <submittedName>
        <fullName evidence="2">Uncharacterized protein</fullName>
    </submittedName>
</protein>